<sequence>MKVGFAGHMPEMEKFLFILLKHNTLCLFFAEKINGKSEQGNQSDISYKYFKS</sequence>
<dbReference type="RefSeq" id="WP_007767646.1">
    <property type="nucleotide sequence ID" value="NZ_AKBZ01000010.1"/>
</dbReference>
<accession>K5BRA3</accession>
<dbReference type="HOGENOM" id="CLU_3076684_0_0_10"/>
<dbReference type="EMBL" id="AGXW01000015">
    <property type="protein sequence ID" value="EKJ88857.1"/>
    <property type="molecule type" value="Genomic_DNA"/>
</dbReference>
<protein>
    <submittedName>
        <fullName evidence="1">Uncharacterized protein</fullName>
    </submittedName>
</protein>
<reference evidence="1 2" key="1">
    <citation type="submission" date="2012-02" db="EMBL/GenBank/DDBJ databases">
        <title>The Genome Sequence of Bacteroides finegoldii CL09T03C10.</title>
        <authorList>
            <consortium name="The Broad Institute Genome Sequencing Platform"/>
            <person name="Earl A."/>
            <person name="Ward D."/>
            <person name="Feldgarden M."/>
            <person name="Gevers D."/>
            <person name="Zitomersky N.L."/>
            <person name="Coyne M.J."/>
            <person name="Comstock L.E."/>
            <person name="Young S.K."/>
            <person name="Zeng Q."/>
            <person name="Gargeya S."/>
            <person name="Fitzgerald M."/>
            <person name="Haas B."/>
            <person name="Abouelleil A."/>
            <person name="Alvarado L."/>
            <person name="Arachchi H.M."/>
            <person name="Berlin A."/>
            <person name="Chapman S.B."/>
            <person name="Gearin G."/>
            <person name="Goldberg J."/>
            <person name="Griggs A."/>
            <person name="Gujja S."/>
            <person name="Hansen M."/>
            <person name="Heiman D."/>
            <person name="Howarth C."/>
            <person name="Larimer J."/>
            <person name="Lui A."/>
            <person name="MacDonald P.J.P."/>
            <person name="McCowen C."/>
            <person name="Montmayeur A."/>
            <person name="Murphy C."/>
            <person name="Neiman D."/>
            <person name="Pearson M."/>
            <person name="Priest M."/>
            <person name="Roberts A."/>
            <person name="Saif S."/>
            <person name="Shea T."/>
            <person name="Sisk P."/>
            <person name="Stolte C."/>
            <person name="Sykes S."/>
            <person name="Wortman J."/>
            <person name="Nusbaum C."/>
            <person name="Birren B."/>
        </authorList>
    </citation>
    <scope>NUCLEOTIDE SEQUENCE [LARGE SCALE GENOMIC DNA]</scope>
    <source>
        <strain evidence="1 2">CL09T03C10</strain>
    </source>
</reference>
<gene>
    <name evidence="1" type="ORF">HMPREF1057_04155</name>
</gene>
<proteinExistence type="predicted"/>
<comment type="caution">
    <text evidence="1">The sequence shown here is derived from an EMBL/GenBank/DDBJ whole genome shotgun (WGS) entry which is preliminary data.</text>
</comment>
<evidence type="ECO:0000313" key="2">
    <source>
        <dbReference type="Proteomes" id="UP000007995"/>
    </source>
</evidence>
<evidence type="ECO:0000313" key="1">
    <source>
        <dbReference type="EMBL" id="EKJ88857.1"/>
    </source>
</evidence>
<organism evidence="1 2">
    <name type="scientific">Bacteroides finegoldii CL09T03C10</name>
    <dbReference type="NCBI Taxonomy" id="997888"/>
    <lineage>
        <taxon>Bacteria</taxon>
        <taxon>Pseudomonadati</taxon>
        <taxon>Bacteroidota</taxon>
        <taxon>Bacteroidia</taxon>
        <taxon>Bacteroidales</taxon>
        <taxon>Bacteroidaceae</taxon>
        <taxon>Bacteroides</taxon>
    </lineage>
</organism>
<dbReference type="Proteomes" id="UP000007995">
    <property type="component" value="Unassembled WGS sequence"/>
</dbReference>
<name>K5BRA3_9BACE</name>
<dbReference type="AlphaFoldDB" id="K5BRA3"/>